<sequence length="220" mass="25075">MNLTVYGVPLSPYVRKLRLCLAEKELDYELVIVLPFDQPAWFKDLNPLGRIPAMTDGDLTLADSGVICQYLEDKYRSLKPLLGQTPEQHAKVRWLEKYADYELAPLTTFMLFQQRIINPSMGQHCDEKIVRTALTEKLPSHFDYLEQSLGNAEFFVGGSLSLADLAFASQMVNMEHAGEQLDAKRWPNLLALYNRIKTRPSMQNLLEGEQEILASIKPTK</sequence>
<dbReference type="Proteomes" id="UP001157046">
    <property type="component" value="Unassembled WGS sequence"/>
</dbReference>
<dbReference type="PANTHER" id="PTHR43900:SF97">
    <property type="entry name" value="GLUTATHIONE TRANSFERASE"/>
    <property type="match status" value="1"/>
</dbReference>
<protein>
    <recommendedName>
        <fullName evidence="1">glutathione transferase</fullName>
        <ecNumber evidence="1">2.5.1.18</ecNumber>
    </recommendedName>
</protein>
<dbReference type="RefSeq" id="WP_220773884.1">
    <property type="nucleotide sequence ID" value="NZ_BPFC01000070.1"/>
</dbReference>
<evidence type="ECO:0000256" key="2">
    <source>
        <dbReference type="ARBA" id="ARBA00022679"/>
    </source>
</evidence>
<dbReference type="InterPro" id="IPR036249">
    <property type="entry name" value="Thioredoxin-like_sf"/>
</dbReference>
<dbReference type="EC" id="2.5.1.18" evidence="1"/>
<dbReference type="Pfam" id="PF13417">
    <property type="entry name" value="GST_N_3"/>
    <property type="match status" value="1"/>
</dbReference>
<dbReference type="PANTHER" id="PTHR43900">
    <property type="entry name" value="GLUTATHIONE S-TRANSFERASE RHO"/>
    <property type="match status" value="1"/>
</dbReference>
<dbReference type="PROSITE" id="PS50405">
    <property type="entry name" value="GST_CTER"/>
    <property type="match status" value="1"/>
</dbReference>
<comment type="caution">
    <text evidence="5">The sequence shown here is derived from an EMBL/GenBank/DDBJ whole genome shotgun (WGS) entry which is preliminary data.</text>
</comment>
<dbReference type="CDD" id="cd00299">
    <property type="entry name" value="GST_C_family"/>
    <property type="match status" value="1"/>
</dbReference>
<evidence type="ECO:0000313" key="5">
    <source>
        <dbReference type="EMBL" id="GMA82255.1"/>
    </source>
</evidence>
<evidence type="ECO:0000313" key="6">
    <source>
        <dbReference type="Proteomes" id="UP001157046"/>
    </source>
</evidence>
<feature type="domain" description="GST N-terminal" evidence="3">
    <location>
        <begin position="1"/>
        <end position="79"/>
    </location>
</feature>
<dbReference type="PROSITE" id="PS50404">
    <property type="entry name" value="GST_NTER"/>
    <property type="match status" value="1"/>
</dbReference>
<keyword evidence="6" id="KW-1185">Reference proteome</keyword>
<evidence type="ECO:0000259" key="3">
    <source>
        <dbReference type="PROSITE" id="PS50404"/>
    </source>
</evidence>
<dbReference type="EMBL" id="BSUY01000001">
    <property type="protein sequence ID" value="GMA82255.1"/>
    <property type="molecule type" value="Genomic_DNA"/>
</dbReference>
<dbReference type="SFLD" id="SFLDG00358">
    <property type="entry name" value="Main_(cytGST)"/>
    <property type="match status" value="1"/>
</dbReference>
<gene>
    <name evidence="5" type="ORF">GCM10025855_17880</name>
</gene>
<dbReference type="Pfam" id="PF14497">
    <property type="entry name" value="GST_C_3"/>
    <property type="match status" value="1"/>
</dbReference>
<reference evidence="6" key="1">
    <citation type="journal article" date="2019" name="Int. J. Syst. Evol. Microbiol.">
        <title>The Global Catalogue of Microorganisms (GCM) 10K type strain sequencing project: providing services to taxonomists for standard genome sequencing and annotation.</title>
        <authorList>
            <consortium name="The Broad Institute Genomics Platform"/>
            <consortium name="The Broad Institute Genome Sequencing Center for Infectious Disease"/>
            <person name="Wu L."/>
            <person name="Ma J."/>
        </authorList>
    </citation>
    <scope>NUCLEOTIDE SEQUENCE [LARGE SCALE GENOMIC DNA]</scope>
    <source>
        <strain evidence="6">NBRC 102030</strain>
    </source>
</reference>
<dbReference type="Gene3D" id="1.20.1050.10">
    <property type="match status" value="1"/>
</dbReference>
<proteinExistence type="predicted"/>
<accession>A0ABQ6J5X6</accession>
<dbReference type="SUPFAM" id="SSF47616">
    <property type="entry name" value="GST C-terminal domain-like"/>
    <property type="match status" value="1"/>
</dbReference>
<dbReference type="SUPFAM" id="SSF52833">
    <property type="entry name" value="Thioredoxin-like"/>
    <property type="match status" value="1"/>
</dbReference>
<name>A0ABQ6J5X6_9GAMM</name>
<dbReference type="InterPro" id="IPR036282">
    <property type="entry name" value="Glutathione-S-Trfase_C_sf"/>
</dbReference>
<dbReference type="SFLD" id="SFLDS00019">
    <property type="entry name" value="Glutathione_Transferase_(cytos"/>
    <property type="match status" value="1"/>
</dbReference>
<dbReference type="InterPro" id="IPR004045">
    <property type="entry name" value="Glutathione_S-Trfase_N"/>
</dbReference>
<organism evidence="5 6">
    <name type="scientific">Shewanella glacialipiscicola</name>
    <dbReference type="NCBI Taxonomy" id="614069"/>
    <lineage>
        <taxon>Bacteria</taxon>
        <taxon>Pseudomonadati</taxon>
        <taxon>Pseudomonadota</taxon>
        <taxon>Gammaproteobacteria</taxon>
        <taxon>Alteromonadales</taxon>
        <taxon>Shewanellaceae</taxon>
        <taxon>Shewanella</taxon>
    </lineage>
</organism>
<dbReference type="InterPro" id="IPR010987">
    <property type="entry name" value="Glutathione-S-Trfase_C-like"/>
</dbReference>
<keyword evidence="2" id="KW-0808">Transferase</keyword>
<evidence type="ECO:0000259" key="4">
    <source>
        <dbReference type="PROSITE" id="PS50405"/>
    </source>
</evidence>
<feature type="domain" description="GST C-terminal" evidence="4">
    <location>
        <begin position="85"/>
        <end position="219"/>
    </location>
</feature>
<dbReference type="Gene3D" id="3.40.30.10">
    <property type="entry name" value="Glutaredoxin"/>
    <property type="match status" value="1"/>
</dbReference>
<evidence type="ECO:0000256" key="1">
    <source>
        <dbReference type="ARBA" id="ARBA00012452"/>
    </source>
</evidence>
<dbReference type="InterPro" id="IPR004046">
    <property type="entry name" value="GST_C"/>
</dbReference>
<dbReference type="InterPro" id="IPR040079">
    <property type="entry name" value="Glutathione_S-Trfase"/>
</dbReference>